<proteinExistence type="predicted"/>
<comment type="subcellular location">
    <subcellularLocation>
        <location evidence="1">Cell membrane</location>
        <topology evidence="1">Multi-pass membrane protein</topology>
    </subcellularLocation>
</comment>
<feature type="transmembrane region" description="Helical" evidence="6">
    <location>
        <begin position="211"/>
        <end position="234"/>
    </location>
</feature>
<dbReference type="STRING" id="82801.SAMN04488506_1632"/>
<dbReference type="InterPro" id="IPR038078">
    <property type="entry name" value="PhoU-like_sf"/>
</dbReference>
<keyword evidence="9" id="KW-1185">Reference proteome</keyword>
<evidence type="ECO:0000259" key="7">
    <source>
        <dbReference type="Pfam" id="PF01895"/>
    </source>
</evidence>
<feature type="transmembrane region" description="Helical" evidence="6">
    <location>
        <begin position="6"/>
        <end position="25"/>
    </location>
</feature>
<feature type="transmembrane region" description="Helical" evidence="6">
    <location>
        <begin position="46"/>
        <end position="79"/>
    </location>
</feature>
<dbReference type="Proteomes" id="UP000199136">
    <property type="component" value="Unassembled WGS sequence"/>
</dbReference>
<dbReference type="SUPFAM" id="SSF109755">
    <property type="entry name" value="PhoU-like"/>
    <property type="match status" value="1"/>
</dbReference>
<dbReference type="NCBIfam" id="TIGR00704">
    <property type="entry name" value="NaPi_cotrn_rel"/>
    <property type="match status" value="1"/>
</dbReference>
<feature type="transmembrane region" description="Helical" evidence="6">
    <location>
        <begin position="246"/>
        <end position="270"/>
    </location>
</feature>
<evidence type="ECO:0000313" key="8">
    <source>
        <dbReference type="EMBL" id="SFQ35515.1"/>
    </source>
</evidence>
<feature type="transmembrane region" description="Helical" evidence="6">
    <location>
        <begin position="99"/>
        <end position="124"/>
    </location>
</feature>
<dbReference type="InterPro" id="IPR026022">
    <property type="entry name" value="PhoU_dom"/>
</dbReference>
<feature type="domain" description="PhoU" evidence="7">
    <location>
        <begin position="462"/>
        <end position="545"/>
    </location>
</feature>
<evidence type="ECO:0000256" key="3">
    <source>
        <dbReference type="ARBA" id="ARBA00022692"/>
    </source>
</evidence>
<dbReference type="PANTHER" id="PTHR10010">
    <property type="entry name" value="SOLUTE CARRIER FAMILY 34 SODIUM PHOSPHATE , MEMBER 2-RELATED"/>
    <property type="match status" value="1"/>
</dbReference>
<keyword evidence="2" id="KW-1003">Cell membrane</keyword>
<name>A0A1I5XU89_9LACT</name>
<evidence type="ECO:0000256" key="5">
    <source>
        <dbReference type="ARBA" id="ARBA00023136"/>
    </source>
</evidence>
<feature type="transmembrane region" description="Helical" evidence="6">
    <location>
        <begin position="136"/>
        <end position="155"/>
    </location>
</feature>
<evidence type="ECO:0000256" key="6">
    <source>
        <dbReference type="SAM" id="Phobius"/>
    </source>
</evidence>
<dbReference type="Gene3D" id="1.20.58.220">
    <property type="entry name" value="Phosphate transport system protein phou homolog 2, domain 2"/>
    <property type="match status" value="1"/>
</dbReference>
<evidence type="ECO:0000256" key="4">
    <source>
        <dbReference type="ARBA" id="ARBA00022989"/>
    </source>
</evidence>
<keyword evidence="4 6" id="KW-1133">Transmembrane helix</keyword>
<gene>
    <name evidence="8" type="ORF">SAMN04488506_1632</name>
</gene>
<dbReference type="GO" id="GO:0005886">
    <property type="term" value="C:plasma membrane"/>
    <property type="evidence" value="ECO:0007669"/>
    <property type="project" value="UniProtKB-SubCell"/>
</dbReference>
<organism evidence="8 9">
    <name type="scientific">Desemzia incerta</name>
    <dbReference type="NCBI Taxonomy" id="82801"/>
    <lineage>
        <taxon>Bacteria</taxon>
        <taxon>Bacillati</taxon>
        <taxon>Bacillota</taxon>
        <taxon>Bacilli</taxon>
        <taxon>Lactobacillales</taxon>
        <taxon>Carnobacteriaceae</taxon>
        <taxon>Desemzia</taxon>
    </lineage>
</organism>
<keyword evidence="3 6" id="KW-0812">Transmembrane</keyword>
<dbReference type="PANTHER" id="PTHR10010:SF46">
    <property type="entry name" value="SODIUM-DEPENDENT PHOSPHATE TRANSPORT PROTEIN 2B"/>
    <property type="match status" value="1"/>
</dbReference>
<evidence type="ECO:0000313" key="9">
    <source>
        <dbReference type="Proteomes" id="UP000199136"/>
    </source>
</evidence>
<dbReference type="InterPro" id="IPR004633">
    <property type="entry name" value="NaPi_cotrn-rel/YqeW-like"/>
</dbReference>
<keyword evidence="5 6" id="KW-0472">Membrane</keyword>
<dbReference type="Pfam" id="PF02690">
    <property type="entry name" value="Na_Pi_cotrans"/>
    <property type="match status" value="2"/>
</dbReference>
<reference evidence="8 9" key="1">
    <citation type="submission" date="2016-10" db="EMBL/GenBank/DDBJ databases">
        <authorList>
            <person name="de Groot N.N."/>
        </authorList>
    </citation>
    <scope>NUCLEOTIDE SEQUENCE [LARGE SCALE GENOMIC DNA]</scope>
    <source>
        <strain evidence="8 9">DSM 20581</strain>
    </source>
</reference>
<evidence type="ECO:0000256" key="1">
    <source>
        <dbReference type="ARBA" id="ARBA00004651"/>
    </source>
</evidence>
<dbReference type="EMBL" id="FOXW01000005">
    <property type="protein sequence ID" value="SFQ35515.1"/>
    <property type="molecule type" value="Genomic_DNA"/>
</dbReference>
<sequence length="574" mass="62971">MDIQEMLFQFLGGLGIFLFGLKYMGDGLQRSAGDNLRNILNKFTSTPLRAILAGILVTVLIQSSSGTTVITVGLVSAGFMTLKQAIGVIMGANVGTTITAFIIGIDIGAYSLPILAIGALLLFFFKNPSINSMGQIIFGFGGLFYGLELMGAGMAPLEYLPEFKNLMLQLSENPFLGVFAGTGLTLVLQSSSATIGILQELYAHGSIALEGALPVLFGNNIGTTITAVLAAIGASVAAKRTAGAHVIFNLIGTILIMLVLYPFTDLIIYLGSLLNLNPEMQIAFAHGLFNITNVLIQMWFINQIAAVVTKIVPSQEAEAKYGGTSLDQTLIQSSPAMALNQAKVEINQMGELVLEEFQEMFSYYKKQDENSKKKTMELEEVVNRTDIEITEYLMLLSNVELPLHNTGDHVVMMDVTKYLERIGDHCESILKNIREASIAAKNNKKNLDSTEIEKVFYDEDLMSLFKLVQQNIEDTILAYNEDSYSLAGRVIKREKEVNQLEHAIREKYIQRLNKGVGIPSDGILFVDIVSNLERISDHTVKIAKHTLGIRYPYQSQKVLRDTAEEVAVEGVTVK</sequence>
<dbReference type="RefSeq" id="WP_092480658.1">
    <property type="nucleotide sequence ID" value="NZ_FOXW01000005.1"/>
</dbReference>
<dbReference type="AlphaFoldDB" id="A0A1I5XU89"/>
<protein>
    <submittedName>
        <fullName evidence="8">Phosphate:Na+ symporter</fullName>
    </submittedName>
</protein>
<evidence type="ECO:0000256" key="2">
    <source>
        <dbReference type="ARBA" id="ARBA00022475"/>
    </source>
</evidence>
<dbReference type="GO" id="GO:0044341">
    <property type="term" value="P:sodium-dependent phosphate transport"/>
    <property type="evidence" value="ECO:0007669"/>
    <property type="project" value="InterPro"/>
</dbReference>
<dbReference type="NCBIfam" id="NF037997">
    <property type="entry name" value="Na_Pi_symport"/>
    <property type="match status" value="1"/>
</dbReference>
<accession>A0A1I5XU89</accession>
<feature type="domain" description="PhoU" evidence="7">
    <location>
        <begin position="346"/>
        <end position="432"/>
    </location>
</feature>
<dbReference type="Pfam" id="PF01895">
    <property type="entry name" value="PhoU"/>
    <property type="match status" value="2"/>
</dbReference>
<feature type="transmembrane region" description="Helical" evidence="6">
    <location>
        <begin position="175"/>
        <end position="199"/>
    </location>
</feature>
<dbReference type="InterPro" id="IPR003841">
    <property type="entry name" value="Na/Pi_transpt"/>
</dbReference>
<dbReference type="OrthoDB" id="9763003at2"/>
<dbReference type="GO" id="GO:0005436">
    <property type="term" value="F:sodium:phosphate symporter activity"/>
    <property type="evidence" value="ECO:0007669"/>
    <property type="project" value="InterPro"/>
</dbReference>